<reference evidence="1" key="1">
    <citation type="submission" date="2023-02" db="EMBL/GenBank/DDBJ databases">
        <title>Genome of toxic invasive species Heracleum sosnowskyi carries increased number of genes despite the absence of recent whole-genome duplications.</title>
        <authorList>
            <person name="Schelkunov M."/>
            <person name="Shtratnikova V."/>
            <person name="Makarenko M."/>
            <person name="Klepikova A."/>
            <person name="Omelchenko D."/>
            <person name="Novikova G."/>
            <person name="Obukhova E."/>
            <person name="Bogdanov V."/>
            <person name="Penin A."/>
            <person name="Logacheva M."/>
        </authorList>
    </citation>
    <scope>NUCLEOTIDE SEQUENCE</scope>
    <source>
        <strain evidence="1">Hsosn_3</strain>
        <tissue evidence="1">Leaf</tissue>
    </source>
</reference>
<dbReference type="Proteomes" id="UP001237642">
    <property type="component" value="Unassembled WGS sequence"/>
</dbReference>
<dbReference type="AlphaFoldDB" id="A0AAD8IAH3"/>
<evidence type="ECO:0000313" key="1">
    <source>
        <dbReference type="EMBL" id="KAK1380848.1"/>
    </source>
</evidence>
<organism evidence="1 2">
    <name type="scientific">Heracleum sosnowskyi</name>
    <dbReference type="NCBI Taxonomy" id="360622"/>
    <lineage>
        <taxon>Eukaryota</taxon>
        <taxon>Viridiplantae</taxon>
        <taxon>Streptophyta</taxon>
        <taxon>Embryophyta</taxon>
        <taxon>Tracheophyta</taxon>
        <taxon>Spermatophyta</taxon>
        <taxon>Magnoliopsida</taxon>
        <taxon>eudicotyledons</taxon>
        <taxon>Gunneridae</taxon>
        <taxon>Pentapetalae</taxon>
        <taxon>asterids</taxon>
        <taxon>campanulids</taxon>
        <taxon>Apiales</taxon>
        <taxon>Apiaceae</taxon>
        <taxon>Apioideae</taxon>
        <taxon>apioid superclade</taxon>
        <taxon>Tordylieae</taxon>
        <taxon>Tordyliinae</taxon>
        <taxon>Heracleum</taxon>
    </lineage>
</organism>
<protein>
    <submittedName>
        <fullName evidence="1">Uncharacterized protein</fullName>
    </submittedName>
</protein>
<proteinExistence type="predicted"/>
<comment type="caution">
    <text evidence="1">The sequence shown here is derived from an EMBL/GenBank/DDBJ whole genome shotgun (WGS) entry which is preliminary data.</text>
</comment>
<evidence type="ECO:0000313" key="2">
    <source>
        <dbReference type="Proteomes" id="UP001237642"/>
    </source>
</evidence>
<dbReference type="EMBL" id="JAUIZM010000006">
    <property type="protein sequence ID" value="KAK1380848.1"/>
    <property type="molecule type" value="Genomic_DNA"/>
</dbReference>
<reference evidence="1" key="2">
    <citation type="submission" date="2023-05" db="EMBL/GenBank/DDBJ databases">
        <authorList>
            <person name="Schelkunov M.I."/>
        </authorList>
    </citation>
    <scope>NUCLEOTIDE SEQUENCE</scope>
    <source>
        <strain evidence="1">Hsosn_3</strain>
        <tissue evidence="1">Leaf</tissue>
    </source>
</reference>
<accession>A0AAD8IAH3</accession>
<sequence>MTCNNLPGPISQTGVLLNKYQQLSLEILSFLHWKPCFTVAIGASSPSTLPYLPSEFPPQNGGDKGASTRVLSRSAIVAIVYGGKGSKESLFFYVDEPETTMGRRYLLPHDAQVRRPGRDSKASTLLQWRMSPML</sequence>
<gene>
    <name evidence="1" type="ORF">POM88_027592</name>
</gene>
<name>A0AAD8IAH3_9APIA</name>
<keyword evidence="2" id="KW-1185">Reference proteome</keyword>